<proteinExistence type="predicted"/>
<evidence type="ECO:0000313" key="2">
    <source>
        <dbReference type="Proteomes" id="UP000805193"/>
    </source>
</evidence>
<dbReference type="EMBL" id="JABSTQ010002802">
    <property type="protein sequence ID" value="KAG0443858.1"/>
    <property type="molecule type" value="Genomic_DNA"/>
</dbReference>
<name>A0AC60QVZ8_IXOPE</name>
<reference evidence="1 2" key="1">
    <citation type="journal article" date="2020" name="Cell">
        <title>Large-Scale Comparative Analyses of Tick Genomes Elucidate Their Genetic Diversity and Vector Capacities.</title>
        <authorList>
            <consortium name="Tick Genome and Microbiome Consortium (TIGMIC)"/>
            <person name="Jia N."/>
            <person name="Wang J."/>
            <person name="Shi W."/>
            <person name="Du L."/>
            <person name="Sun Y."/>
            <person name="Zhan W."/>
            <person name="Jiang J.F."/>
            <person name="Wang Q."/>
            <person name="Zhang B."/>
            <person name="Ji P."/>
            <person name="Bell-Sakyi L."/>
            <person name="Cui X.M."/>
            <person name="Yuan T.T."/>
            <person name="Jiang B.G."/>
            <person name="Yang W.F."/>
            <person name="Lam T.T."/>
            <person name="Chang Q.C."/>
            <person name="Ding S.J."/>
            <person name="Wang X.J."/>
            <person name="Zhu J.G."/>
            <person name="Ruan X.D."/>
            <person name="Zhao L."/>
            <person name="Wei J.T."/>
            <person name="Ye R.Z."/>
            <person name="Que T.C."/>
            <person name="Du C.H."/>
            <person name="Zhou Y.H."/>
            <person name="Cheng J.X."/>
            <person name="Dai P.F."/>
            <person name="Guo W.B."/>
            <person name="Han X.H."/>
            <person name="Huang E.J."/>
            <person name="Li L.F."/>
            <person name="Wei W."/>
            <person name="Gao Y.C."/>
            <person name="Liu J.Z."/>
            <person name="Shao H.Z."/>
            <person name="Wang X."/>
            <person name="Wang C.C."/>
            <person name="Yang T.C."/>
            <person name="Huo Q.B."/>
            <person name="Li W."/>
            <person name="Chen H.Y."/>
            <person name="Chen S.E."/>
            <person name="Zhou L.G."/>
            <person name="Ni X.B."/>
            <person name="Tian J.H."/>
            <person name="Sheng Y."/>
            <person name="Liu T."/>
            <person name="Pan Y.S."/>
            <person name="Xia L.Y."/>
            <person name="Li J."/>
            <person name="Zhao F."/>
            <person name="Cao W.C."/>
        </authorList>
    </citation>
    <scope>NUCLEOTIDE SEQUENCE [LARGE SCALE GENOMIC DNA]</scope>
    <source>
        <strain evidence="1">Iper-2018</strain>
    </source>
</reference>
<accession>A0AC60QVZ8</accession>
<evidence type="ECO:0000313" key="1">
    <source>
        <dbReference type="EMBL" id="KAG0443858.1"/>
    </source>
</evidence>
<gene>
    <name evidence="1" type="ORF">HPB47_014452</name>
</gene>
<organism evidence="1 2">
    <name type="scientific">Ixodes persulcatus</name>
    <name type="common">Taiga tick</name>
    <dbReference type="NCBI Taxonomy" id="34615"/>
    <lineage>
        <taxon>Eukaryota</taxon>
        <taxon>Metazoa</taxon>
        <taxon>Ecdysozoa</taxon>
        <taxon>Arthropoda</taxon>
        <taxon>Chelicerata</taxon>
        <taxon>Arachnida</taxon>
        <taxon>Acari</taxon>
        <taxon>Parasitiformes</taxon>
        <taxon>Ixodida</taxon>
        <taxon>Ixodoidea</taxon>
        <taxon>Ixodidae</taxon>
        <taxon>Ixodinae</taxon>
        <taxon>Ixodes</taxon>
    </lineage>
</organism>
<sequence length="559" mass="62350">MTENLDRPNGSELDLEAKVNLVSRNLQEVLGDARMNEIMKERDLKIYWGTATTGKPHVAYFVPMSKIADFLKAGCEVTILFADLHAYLDNMKAPWDLLELRVQYYEHVIKAMLTSIGVPLEKLRFVKGSSYQLGREFSLDVYRLVSMVTEHDAKKAGAEVVKQVDHPLLSSMLYPCLQALDEEYLHVDAQFGGVDQRKIFTFSEKYLPQLGYEKRIHLMNPMVPGLSGGKMSSSEEDSKIDLLDTAAAVKKKLKKAFCEPGNLEDNGVLAFVKHVLVPLTGTLVIERDEAHGGNTVYETYDQLEEDFRNLKLHPGDLKAMVEVFQDPALQKLAAAAYPPAGKAAVVEELSPRRLDLRVGRVVQVDDHPDADALYVSRIDLAEPVGLRIVVSGLRQRLPREALLNQMVVLLCNLKPAKMRGVESQAMVLCASRDDQVELLKPPRLHEAWAQPQLEPASPERRVSSAIYGIFVDRAMPPHGMAKALARRSIVPRQQGGDRVFGKVRGWRSGYPLNPKKKVWEKLQVDLKTSASLVAEWESCPFVVGGQPVTCPSLKGAPIK</sequence>
<keyword evidence="2" id="KW-1185">Reference proteome</keyword>
<protein>
    <submittedName>
        <fullName evidence="1">Uncharacterized protein</fullName>
    </submittedName>
</protein>
<dbReference type="Proteomes" id="UP000805193">
    <property type="component" value="Unassembled WGS sequence"/>
</dbReference>
<comment type="caution">
    <text evidence="1">The sequence shown here is derived from an EMBL/GenBank/DDBJ whole genome shotgun (WGS) entry which is preliminary data.</text>
</comment>